<dbReference type="Proteomes" id="UP000253094">
    <property type="component" value="Unassembled WGS sequence"/>
</dbReference>
<proteinExistence type="predicted"/>
<organism evidence="1 2">
    <name type="scientific">Sphaerisporangium album</name>
    <dbReference type="NCBI Taxonomy" id="509200"/>
    <lineage>
        <taxon>Bacteria</taxon>
        <taxon>Bacillati</taxon>
        <taxon>Actinomycetota</taxon>
        <taxon>Actinomycetes</taxon>
        <taxon>Streptosporangiales</taxon>
        <taxon>Streptosporangiaceae</taxon>
        <taxon>Sphaerisporangium</taxon>
    </lineage>
</organism>
<keyword evidence="2" id="KW-1185">Reference proteome</keyword>
<name>A0A367FP35_9ACTN</name>
<dbReference type="EMBL" id="QOIL01000004">
    <property type="protein sequence ID" value="RCG31659.1"/>
    <property type="molecule type" value="Genomic_DNA"/>
</dbReference>
<reference evidence="1 2" key="1">
    <citation type="submission" date="2018-06" db="EMBL/GenBank/DDBJ databases">
        <title>Sphaerisporangium craniellae sp. nov., isolated from a marine sponge in the South China Sea.</title>
        <authorList>
            <person name="Li L."/>
        </authorList>
    </citation>
    <scope>NUCLEOTIDE SEQUENCE [LARGE SCALE GENOMIC DNA]</scope>
    <source>
        <strain evidence="1 2">CCTCC AA 208026</strain>
    </source>
</reference>
<evidence type="ECO:0000313" key="1">
    <source>
        <dbReference type="EMBL" id="RCG31659.1"/>
    </source>
</evidence>
<dbReference type="AlphaFoldDB" id="A0A367FP35"/>
<sequence>MVRRHGDLQMRAWTGYDLDSLAQSDLDWRPTRDAWKGQDVGYQTLPTGKQVVGVDAAPSVAPLKLASSYGYQDCVDAPYNDVKVVEPNIERNHAFCVRTSEGRYALLQVKLLTQADIQVEATVWE</sequence>
<comment type="caution">
    <text evidence="1">The sequence shown here is derived from an EMBL/GenBank/DDBJ whole genome shotgun (WGS) entry which is preliminary data.</text>
</comment>
<accession>A0A367FP35</accession>
<gene>
    <name evidence="1" type="ORF">DQ384_08875</name>
</gene>
<evidence type="ECO:0000313" key="2">
    <source>
        <dbReference type="Proteomes" id="UP000253094"/>
    </source>
</evidence>
<protein>
    <submittedName>
        <fullName evidence="1">Uncharacterized protein</fullName>
    </submittedName>
</protein>